<keyword evidence="3" id="KW-1185">Reference proteome</keyword>
<evidence type="ECO:0000313" key="2">
    <source>
        <dbReference type="EMBL" id="PFG49815.1"/>
    </source>
</evidence>
<accession>A0A2A9FHA1</accession>
<protein>
    <submittedName>
        <fullName evidence="2">Uncharacterized protein</fullName>
    </submittedName>
</protein>
<gene>
    <name evidence="2" type="ORF">ATK36_4999</name>
</gene>
<sequence length="117" mass="12940">MHDFGRRHRDRTRAFVPVLRRAIGVLGVALPILVIAGKQLLEGGDLLGSLSSYYYGDLRNVCVLCAIGVFLISYRGYGFIDDIAGNVAGVAASASRCSRRVRLRRRRPRMRSASCRS</sequence>
<feature type="transmembrane region" description="Helical" evidence="1">
    <location>
        <begin position="53"/>
        <end position="74"/>
    </location>
</feature>
<dbReference type="AlphaFoldDB" id="A0A2A9FHA1"/>
<reference evidence="2 3" key="1">
    <citation type="submission" date="2017-10" db="EMBL/GenBank/DDBJ databases">
        <title>Sequencing the genomes of 1000 actinobacteria strains.</title>
        <authorList>
            <person name="Klenk H.-P."/>
        </authorList>
    </citation>
    <scope>NUCLEOTIDE SEQUENCE [LARGE SCALE GENOMIC DNA]</scope>
    <source>
        <strain evidence="2 3">DSM 46092</strain>
    </source>
</reference>
<evidence type="ECO:0000313" key="3">
    <source>
        <dbReference type="Proteomes" id="UP000243542"/>
    </source>
</evidence>
<keyword evidence="1" id="KW-0812">Transmembrane</keyword>
<dbReference type="Proteomes" id="UP000243542">
    <property type="component" value="Unassembled WGS sequence"/>
</dbReference>
<keyword evidence="1" id="KW-1133">Transmembrane helix</keyword>
<dbReference type="EMBL" id="PDJK01000002">
    <property type="protein sequence ID" value="PFG49815.1"/>
    <property type="molecule type" value="Genomic_DNA"/>
</dbReference>
<organism evidence="2 3">
    <name type="scientific">Amycolatopsis sulphurea</name>
    <dbReference type="NCBI Taxonomy" id="76022"/>
    <lineage>
        <taxon>Bacteria</taxon>
        <taxon>Bacillati</taxon>
        <taxon>Actinomycetota</taxon>
        <taxon>Actinomycetes</taxon>
        <taxon>Pseudonocardiales</taxon>
        <taxon>Pseudonocardiaceae</taxon>
        <taxon>Amycolatopsis</taxon>
    </lineage>
</organism>
<keyword evidence="1" id="KW-0472">Membrane</keyword>
<feature type="transmembrane region" description="Helical" evidence="1">
    <location>
        <begin position="21"/>
        <end position="41"/>
    </location>
</feature>
<comment type="caution">
    <text evidence="2">The sequence shown here is derived from an EMBL/GenBank/DDBJ whole genome shotgun (WGS) entry which is preliminary data.</text>
</comment>
<name>A0A2A9FHA1_9PSEU</name>
<proteinExistence type="predicted"/>
<evidence type="ECO:0000256" key="1">
    <source>
        <dbReference type="SAM" id="Phobius"/>
    </source>
</evidence>